<proteinExistence type="predicted"/>
<reference evidence="1" key="1">
    <citation type="submission" date="2020-01" db="EMBL/GenBank/DDBJ databases">
        <authorList>
            <person name="Mishra B."/>
        </authorList>
    </citation>
    <scope>NUCLEOTIDE SEQUENCE [LARGE SCALE GENOMIC DNA]</scope>
</reference>
<keyword evidence="2" id="KW-1185">Reference proteome</keyword>
<evidence type="ECO:0000313" key="1">
    <source>
        <dbReference type="EMBL" id="CAA7036212.1"/>
    </source>
</evidence>
<dbReference type="Proteomes" id="UP000467841">
    <property type="component" value="Unassembled WGS sequence"/>
</dbReference>
<gene>
    <name evidence="1" type="ORF">MERR_LOCUS23447</name>
</gene>
<name>A0A6D2J5H7_9BRAS</name>
<dbReference type="EMBL" id="CACVBM020001163">
    <property type="protein sequence ID" value="CAA7036212.1"/>
    <property type="molecule type" value="Genomic_DNA"/>
</dbReference>
<sequence length="108" mass="12481">MDPPTNGSSSNSVNDFTFAEIEDMESMYKEYGDQSLTTETFVKSLFAALGRELEESWCFKLKQPNQADSRISHLLLRFLTCQISVLPKMLKIPLFKNWKMRHFILGVL</sequence>
<protein>
    <submittedName>
        <fullName evidence="1">Uncharacterized protein</fullName>
    </submittedName>
</protein>
<accession>A0A6D2J5H7</accession>
<organism evidence="1 2">
    <name type="scientific">Microthlaspi erraticum</name>
    <dbReference type="NCBI Taxonomy" id="1685480"/>
    <lineage>
        <taxon>Eukaryota</taxon>
        <taxon>Viridiplantae</taxon>
        <taxon>Streptophyta</taxon>
        <taxon>Embryophyta</taxon>
        <taxon>Tracheophyta</taxon>
        <taxon>Spermatophyta</taxon>
        <taxon>Magnoliopsida</taxon>
        <taxon>eudicotyledons</taxon>
        <taxon>Gunneridae</taxon>
        <taxon>Pentapetalae</taxon>
        <taxon>rosids</taxon>
        <taxon>malvids</taxon>
        <taxon>Brassicales</taxon>
        <taxon>Brassicaceae</taxon>
        <taxon>Coluteocarpeae</taxon>
        <taxon>Microthlaspi</taxon>
    </lineage>
</organism>
<comment type="caution">
    <text evidence="1">The sequence shown here is derived from an EMBL/GenBank/DDBJ whole genome shotgun (WGS) entry which is preliminary data.</text>
</comment>
<dbReference type="AlphaFoldDB" id="A0A6D2J5H7"/>
<evidence type="ECO:0000313" key="2">
    <source>
        <dbReference type="Proteomes" id="UP000467841"/>
    </source>
</evidence>